<proteinExistence type="predicted"/>
<dbReference type="AlphaFoldDB" id="A0A2Z6N9H0"/>
<dbReference type="Pfam" id="PF08387">
    <property type="entry name" value="FBD"/>
    <property type="match status" value="1"/>
</dbReference>
<dbReference type="EMBL" id="DF973323">
    <property type="protein sequence ID" value="GAU25867.1"/>
    <property type="molecule type" value="Genomic_DNA"/>
</dbReference>
<dbReference type="SMART" id="SM00579">
    <property type="entry name" value="FBD"/>
    <property type="match status" value="1"/>
</dbReference>
<gene>
    <name evidence="2" type="ORF">TSUD_164080</name>
</gene>
<reference evidence="3" key="1">
    <citation type="journal article" date="2017" name="Front. Plant Sci.">
        <title>Climate Clever Clovers: New Paradigm to Reduce the Environmental Footprint of Ruminants by Breeding Low Methanogenic Forages Utilizing Haplotype Variation.</title>
        <authorList>
            <person name="Kaur P."/>
            <person name="Appels R."/>
            <person name="Bayer P.E."/>
            <person name="Keeble-Gagnere G."/>
            <person name="Wang J."/>
            <person name="Hirakawa H."/>
            <person name="Shirasawa K."/>
            <person name="Vercoe P."/>
            <person name="Stefanova K."/>
            <person name="Durmic Z."/>
            <person name="Nichols P."/>
            <person name="Revell C."/>
            <person name="Isobe S.N."/>
            <person name="Edwards D."/>
            <person name="Erskine W."/>
        </authorList>
    </citation>
    <scope>NUCLEOTIDE SEQUENCE [LARGE SCALE GENOMIC DNA]</scope>
    <source>
        <strain evidence="3">cv. Daliak</strain>
    </source>
</reference>
<keyword evidence="3" id="KW-1185">Reference proteome</keyword>
<name>A0A2Z6N9H0_TRISU</name>
<dbReference type="PANTHER" id="PTHR31900:SF34">
    <property type="entry name" value="EMB|CAB62440.1-RELATED"/>
    <property type="match status" value="1"/>
</dbReference>
<dbReference type="InterPro" id="IPR050232">
    <property type="entry name" value="FBL13/AtMIF1-like"/>
</dbReference>
<organism evidence="2 3">
    <name type="scientific">Trifolium subterraneum</name>
    <name type="common">Subterranean clover</name>
    <dbReference type="NCBI Taxonomy" id="3900"/>
    <lineage>
        <taxon>Eukaryota</taxon>
        <taxon>Viridiplantae</taxon>
        <taxon>Streptophyta</taxon>
        <taxon>Embryophyta</taxon>
        <taxon>Tracheophyta</taxon>
        <taxon>Spermatophyta</taxon>
        <taxon>Magnoliopsida</taxon>
        <taxon>eudicotyledons</taxon>
        <taxon>Gunneridae</taxon>
        <taxon>Pentapetalae</taxon>
        <taxon>rosids</taxon>
        <taxon>fabids</taxon>
        <taxon>Fabales</taxon>
        <taxon>Fabaceae</taxon>
        <taxon>Papilionoideae</taxon>
        <taxon>50 kb inversion clade</taxon>
        <taxon>NPAAA clade</taxon>
        <taxon>Hologalegina</taxon>
        <taxon>IRL clade</taxon>
        <taxon>Trifolieae</taxon>
        <taxon>Trifolium</taxon>
    </lineage>
</organism>
<dbReference type="OrthoDB" id="1434964at2759"/>
<evidence type="ECO:0000259" key="1">
    <source>
        <dbReference type="SMART" id="SM00579"/>
    </source>
</evidence>
<evidence type="ECO:0000313" key="3">
    <source>
        <dbReference type="Proteomes" id="UP000242715"/>
    </source>
</evidence>
<protein>
    <recommendedName>
        <fullName evidence="1">FBD domain-containing protein</fullName>
    </recommendedName>
</protein>
<evidence type="ECO:0000313" key="2">
    <source>
        <dbReference type="EMBL" id="GAU25867.1"/>
    </source>
</evidence>
<dbReference type="Proteomes" id="UP000242715">
    <property type="component" value="Unassembled WGS sequence"/>
</dbReference>
<dbReference type="PANTHER" id="PTHR31900">
    <property type="entry name" value="F-BOX/RNI SUPERFAMILY PROTEIN-RELATED"/>
    <property type="match status" value="1"/>
</dbReference>
<sequence length="332" mass="38599">MDSITKWVNFVVQRGVQYLDLCTGMWSYPEVPISILTCSTLVDLKITCFSVKESLSPITLPSLKTLYLEHILFAKLRDFMLFLAGSPLLEDLFTLVISFESEESLTRDEWKSFSLSNLTKAFLDCFRSKFHCRFQLKPVYNVSSLWLQIDQVNCHNDFIPTFNNLTELEFECCSLRYNWKLVVEVLKHCPKLQSLLLNEVMLKERFHRNNDNENWVDPDFVPQCLSLHLRTCSFSSCFGLHGTELAKYILKNAEVLQTMKVRNTGQTKIKRQLSSCPRASAICELKVYYVLETGDDVEDNEVEADDGDYAEDEFEDDFKKCYGPMVLLYEYE</sequence>
<feature type="domain" description="FBD" evidence="1">
    <location>
        <begin position="223"/>
        <end position="288"/>
    </location>
</feature>
<dbReference type="SUPFAM" id="SSF52058">
    <property type="entry name" value="L domain-like"/>
    <property type="match status" value="1"/>
</dbReference>
<dbReference type="Gene3D" id="3.80.10.10">
    <property type="entry name" value="Ribonuclease Inhibitor"/>
    <property type="match status" value="1"/>
</dbReference>
<dbReference type="InterPro" id="IPR032675">
    <property type="entry name" value="LRR_dom_sf"/>
</dbReference>
<dbReference type="InterPro" id="IPR006566">
    <property type="entry name" value="FBD"/>
</dbReference>
<accession>A0A2Z6N9H0</accession>